<sequence>MKVETIHGPYSLKGRLKAELATAAALFSKSFACNSFRGLFDSTKPDIMKKMWTIGRPENTMLAKEDDKGRNAAEAIEVRRRVKPIGGLQVGIK</sequence>
<organism evidence="1 2">
    <name type="scientific">Pyricularia oryzae</name>
    <name type="common">Rice blast fungus</name>
    <name type="synonym">Magnaporthe oryzae</name>
    <dbReference type="NCBI Taxonomy" id="318829"/>
    <lineage>
        <taxon>Eukaryota</taxon>
        <taxon>Fungi</taxon>
        <taxon>Dikarya</taxon>
        <taxon>Ascomycota</taxon>
        <taxon>Pezizomycotina</taxon>
        <taxon>Sordariomycetes</taxon>
        <taxon>Sordariomycetidae</taxon>
        <taxon>Magnaporthales</taxon>
        <taxon>Pyriculariaceae</taxon>
        <taxon>Pyricularia</taxon>
    </lineage>
</organism>
<proteinExistence type="predicted"/>
<dbReference type="AlphaFoldDB" id="A0A4P7NEW1"/>
<accession>A0A4P7NEW1</accession>
<reference evidence="1 2" key="1">
    <citation type="journal article" date="2019" name="Mol. Biol. Evol.">
        <title>Blast fungal genomes show frequent chromosomal changes, gene gains and losses, and effector gene turnover.</title>
        <authorList>
            <person name="Gomez Luciano L.B."/>
            <person name="Jason Tsai I."/>
            <person name="Chuma I."/>
            <person name="Tosa Y."/>
            <person name="Chen Y.H."/>
            <person name="Li J.Y."/>
            <person name="Li M.Y."/>
            <person name="Jade Lu M.Y."/>
            <person name="Nakayashiki H."/>
            <person name="Li W.H."/>
        </authorList>
    </citation>
    <scope>NUCLEOTIDE SEQUENCE [LARGE SCALE GENOMIC DNA]</scope>
    <source>
        <strain evidence="1">MZ5-1-6</strain>
    </source>
</reference>
<dbReference type="EMBL" id="CP034207">
    <property type="protein sequence ID" value="QBZ60392.1"/>
    <property type="molecule type" value="Genomic_DNA"/>
</dbReference>
<evidence type="ECO:0000313" key="1">
    <source>
        <dbReference type="EMBL" id="QBZ60392.1"/>
    </source>
</evidence>
<evidence type="ECO:0000313" key="2">
    <source>
        <dbReference type="Proteomes" id="UP000294847"/>
    </source>
</evidence>
<protein>
    <submittedName>
        <fullName evidence="1">Uncharacterized protein</fullName>
    </submittedName>
</protein>
<dbReference type="Proteomes" id="UP000294847">
    <property type="component" value="Chromosome 4"/>
</dbReference>
<gene>
    <name evidence="1" type="ORF">PoMZ_07333</name>
</gene>
<name>A0A4P7NEW1_PYROR</name>